<dbReference type="Proteomes" id="UP000008312">
    <property type="component" value="Unassembled WGS sequence"/>
</dbReference>
<dbReference type="AlphaFoldDB" id="D8MBM3"/>
<dbReference type="GO" id="GO:0005524">
    <property type="term" value="F:ATP binding"/>
    <property type="evidence" value="ECO:0007669"/>
    <property type="project" value="InterPro"/>
</dbReference>
<dbReference type="OrthoDB" id="203247at2759"/>
<dbReference type="GO" id="GO:0004672">
    <property type="term" value="F:protein kinase activity"/>
    <property type="evidence" value="ECO:0007669"/>
    <property type="project" value="InterPro"/>
</dbReference>
<dbReference type="PROSITE" id="PS50011">
    <property type="entry name" value="PROTEIN_KINASE_DOM"/>
    <property type="match status" value="1"/>
</dbReference>
<evidence type="ECO:0000313" key="2">
    <source>
        <dbReference type="EMBL" id="CBK25462.2"/>
    </source>
</evidence>
<organism evidence="2">
    <name type="scientific">Blastocystis hominis</name>
    <dbReference type="NCBI Taxonomy" id="12968"/>
    <lineage>
        <taxon>Eukaryota</taxon>
        <taxon>Sar</taxon>
        <taxon>Stramenopiles</taxon>
        <taxon>Bigyra</taxon>
        <taxon>Opalozoa</taxon>
        <taxon>Opalinata</taxon>
        <taxon>Blastocystidae</taxon>
        <taxon>Blastocystis</taxon>
    </lineage>
</organism>
<evidence type="ECO:0000259" key="1">
    <source>
        <dbReference type="PROSITE" id="PS50011"/>
    </source>
</evidence>
<dbReference type="InterPro" id="IPR011009">
    <property type="entry name" value="Kinase-like_dom_sf"/>
</dbReference>
<protein>
    <recommendedName>
        <fullName evidence="1">Protein kinase domain-containing protein</fullName>
    </recommendedName>
</protein>
<feature type="domain" description="Protein kinase" evidence="1">
    <location>
        <begin position="12"/>
        <end position="302"/>
    </location>
</feature>
<dbReference type="Gene3D" id="1.10.510.10">
    <property type="entry name" value="Transferase(Phosphotransferase) domain 1"/>
    <property type="match status" value="1"/>
</dbReference>
<dbReference type="SUPFAM" id="SSF56112">
    <property type="entry name" value="Protein kinase-like (PK-like)"/>
    <property type="match status" value="1"/>
</dbReference>
<evidence type="ECO:0000313" key="3">
    <source>
        <dbReference type="Proteomes" id="UP000008312"/>
    </source>
</evidence>
<reference evidence="2" key="1">
    <citation type="submission" date="2010-02" db="EMBL/GenBank/DDBJ databases">
        <title>Sequencing and annotation of the Blastocystis hominis genome.</title>
        <authorList>
            <person name="Wincker P."/>
        </authorList>
    </citation>
    <scope>NUCLEOTIDE SEQUENCE</scope>
    <source>
        <strain evidence="2">Singapore isolate B</strain>
    </source>
</reference>
<gene>
    <name evidence="2" type="ORF">GSBLH_T00005060001</name>
</gene>
<dbReference type="RefSeq" id="XP_012899510.1">
    <property type="nucleotide sequence ID" value="XM_013044056.1"/>
</dbReference>
<dbReference type="InParanoid" id="D8MBM3"/>
<keyword evidence="3" id="KW-1185">Reference proteome</keyword>
<accession>D8MBM3</accession>
<dbReference type="InterPro" id="IPR000719">
    <property type="entry name" value="Prot_kinase_dom"/>
</dbReference>
<name>D8MBM3_BLAHO</name>
<dbReference type="GeneID" id="24922042"/>
<proteinExistence type="predicted"/>
<dbReference type="EMBL" id="FN668691">
    <property type="protein sequence ID" value="CBK25462.2"/>
    <property type="molecule type" value="Genomic_DNA"/>
</dbReference>
<sequence length="302" mass="34879">MENLEGKVINIWRLSSLVSSSNYGYVYQVTLDSDREQKYYMTILCDDRDTLENEKANSTKRVSFKANVIPTFSYYDSHCFPIIPLNGATGVYESHKYFVYENVSRDLKSVVLDNTLHVSRDDLVNIAIQILTILQYLFERGMVLNNLTIDDFVLRRTTRGYRVILLNQEFYTGELMSIDDTTFVSPSILHGNEPTMRDNVISAVYIMLYLINSTLPWIGKTEEEAESMKMDEVVMNAACGEEFRVLYEMLQKFNLHSTQIPQLDTYLDTLRSMTTKKNVTFGVSDWEMVIIMYSMCLANMPG</sequence>